<dbReference type="Proteomes" id="UP001447857">
    <property type="component" value="Chromosome"/>
</dbReference>
<sequence length="976" mass="107583">MKNRLLPLLFVLGSYSAYSQVIVGEKEIKNPSAQLEVFAKDKGMLIPQVALTGPTDASTITNGNVPSLLVFNTSNLLDIKPGYYYWYDNKWNRMIASGESSDGNGNVIYNPTTNQFTYIDASGNTKIIKISDIIKANETVTTLTDNKNGSYTYVSENGTPTTINVVKDVIDNSKTIFVDQSVKQEIEKLIESGQTLTSLEYNKIANTLTYKDENGKENVILLTDLVKGAETVTTLTDNKNGSYTYVSENGTPTTINVVKDVIDNSKEIFIDKSVKQEIEKLIESGQTLTSLFYDKAANTLTYTDEEKVPHILPLKDLVAGGETQTSLVYDAATNKLTYTGENGKPTVIDLKDLVAGAETLTALDYNKATNKLTFTDEDKQDTVIDLKDLVAGAETLTALDYNKTTNKLTFTDEDKKDTVIDLKDLVKGAETLTTLEDKGNGLYTYTSENGRTTDINVVQDVIDNSKTIFVDQSVKKEIEKLIESGQTLTALDYDKATNKLTFTDEDKQDTVIDLKDLVAGAETLTALDYNKATNKLTFTDEDKQDTVIDLKDLVAGAETLTALDYNKATNKLTFTDEDKQDTVIDLKDLVAGAETLTALDYNKATNKLTFTDEDKQDTVIDLKDLVAGAETLTALDYNKTTNKLTFTDEDKQDTVIDLKDLVAGAETLTALDYNKTTNKLTFTDEDKQDTVIDLKDLVAGAETLTALDYNKTTNKLTFTDEDKQDTVIDLKDLVAGAETLTALDYNKTTNKLTFTDEDKQDTVIDLKDLVAGAETLTALDYNKTTNKLTFTDEDKQDTVIDLKDLVKGAETLTTLEDKGNGLYTYTSENGRTTDINVVKDVIDNSKTIFVDESVKKEIQKLIESGETLTSLSYNPTTNRLTYKAENGPDTVIDLSTVAPKQVVNEIVPTDGQTVFTLDYTPSSLSEVVMYINGVRINKNAFSVDGNKVTYDPTKNGNNILGLDQADNDNVMFDYSK</sequence>
<gene>
    <name evidence="1" type="ORF">V6624_20465</name>
</gene>
<dbReference type="SUPFAM" id="SSF69322">
    <property type="entry name" value="Tricorn protease domain 2"/>
    <property type="match status" value="1"/>
</dbReference>
<proteinExistence type="predicted"/>
<dbReference type="InterPro" id="IPR036322">
    <property type="entry name" value="WD40_repeat_dom_sf"/>
</dbReference>
<dbReference type="EMBL" id="CP147988">
    <property type="protein sequence ID" value="WXK49399.1"/>
    <property type="molecule type" value="Genomic_DNA"/>
</dbReference>
<evidence type="ECO:0000313" key="2">
    <source>
        <dbReference type="Proteomes" id="UP001447857"/>
    </source>
</evidence>
<accession>A0ABZ2Q528</accession>
<dbReference type="SUPFAM" id="SSF50978">
    <property type="entry name" value="WD40 repeat-like"/>
    <property type="match status" value="1"/>
</dbReference>
<protein>
    <submittedName>
        <fullName evidence="1">Uncharacterized protein</fullName>
    </submittedName>
</protein>
<dbReference type="RefSeq" id="WP_338840003.1">
    <property type="nucleotide sequence ID" value="NZ_CP147988.1"/>
</dbReference>
<evidence type="ECO:0000313" key="1">
    <source>
        <dbReference type="EMBL" id="WXK49399.1"/>
    </source>
</evidence>
<reference evidence="1 2" key="1">
    <citation type="submission" date="2024-02" db="EMBL/GenBank/DDBJ databases">
        <title>complete genome of Flavobacterium ginsenosidimutans Str. YTB16.</title>
        <authorList>
            <person name="Wang Q."/>
        </authorList>
    </citation>
    <scope>NUCLEOTIDE SEQUENCE [LARGE SCALE GENOMIC DNA]</scope>
    <source>
        <strain evidence="1 2">YTB16</strain>
    </source>
</reference>
<keyword evidence="2" id="KW-1185">Reference proteome</keyword>
<name>A0ABZ2Q528_9FLAO</name>
<organism evidence="1 2">
    <name type="scientific">Flavobacterium ginsenosidimutans</name>
    <dbReference type="NCBI Taxonomy" id="687844"/>
    <lineage>
        <taxon>Bacteria</taxon>
        <taxon>Pseudomonadati</taxon>
        <taxon>Bacteroidota</taxon>
        <taxon>Flavobacteriia</taxon>
        <taxon>Flavobacteriales</taxon>
        <taxon>Flavobacteriaceae</taxon>
        <taxon>Flavobacterium</taxon>
    </lineage>
</organism>